<evidence type="ECO:0000313" key="3">
    <source>
        <dbReference type="EMBL" id="TDG03426.1"/>
    </source>
</evidence>
<protein>
    <submittedName>
        <fullName evidence="3">Uncharacterized protein</fullName>
    </submittedName>
</protein>
<feature type="compositionally biased region" description="Polar residues" evidence="1">
    <location>
        <begin position="40"/>
        <end position="70"/>
    </location>
</feature>
<feature type="chain" id="PRO_5020545062" evidence="2">
    <location>
        <begin position="26"/>
        <end position="142"/>
    </location>
</feature>
<organism evidence="3 4">
    <name type="scientific">Paraburkholderia guartelaensis</name>
    <dbReference type="NCBI Taxonomy" id="2546446"/>
    <lineage>
        <taxon>Bacteria</taxon>
        <taxon>Pseudomonadati</taxon>
        <taxon>Pseudomonadota</taxon>
        <taxon>Betaproteobacteria</taxon>
        <taxon>Burkholderiales</taxon>
        <taxon>Burkholderiaceae</taxon>
        <taxon>Paraburkholderia</taxon>
    </lineage>
</organism>
<comment type="caution">
    <text evidence="3">The sequence shown here is derived from an EMBL/GenBank/DDBJ whole genome shotgun (WGS) entry which is preliminary data.</text>
</comment>
<dbReference type="Proteomes" id="UP000295606">
    <property type="component" value="Unassembled WGS sequence"/>
</dbReference>
<dbReference type="EMBL" id="SMOD01000041">
    <property type="protein sequence ID" value="TDG03426.1"/>
    <property type="molecule type" value="Genomic_DNA"/>
</dbReference>
<reference evidence="3 4" key="1">
    <citation type="submission" date="2019-03" db="EMBL/GenBank/DDBJ databases">
        <title>Paraburkholderia sp. isolated from native Mimosa gymnas in Guartela State Park, Brazil.</title>
        <authorList>
            <person name="Paulitsch F."/>
            <person name="Hungria M."/>
            <person name="Delamuta J.R.M."/>
            <person name="Ribeiro R.A."/>
            <person name="Dall'Agnol R."/>
            <person name="Silva J.S.B."/>
        </authorList>
    </citation>
    <scope>NUCLEOTIDE SEQUENCE [LARGE SCALE GENOMIC DNA]</scope>
    <source>
        <strain evidence="3 4">CNPSo 3008</strain>
    </source>
</reference>
<feature type="compositionally biased region" description="Gly residues" evidence="1">
    <location>
        <begin position="28"/>
        <end position="39"/>
    </location>
</feature>
<gene>
    <name evidence="3" type="ORF">E1N52_34850</name>
</gene>
<evidence type="ECO:0000256" key="1">
    <source>
        <dbReference type="SAM" id="MobiDB-lite"/>
    </source>
</evidence>
<evidence type="ECO:0000256" key="2">
    <source>
        <dbReference type="SAM" id="SignalP"/>
    </source>
</evidence>
<sequence>MKTIKVQVFATLACPALSGGAFARAAGGGAGGGGAGGTGMSTPNSHGCTATTSNARGANTMGESGASSTTQRHRKATHPAAASSVRARLGAWGGPIFRKRYGLSRRGTGSARTAGILPGAHNRIGPAGWTRAVHDGCEVEGT</sequence>
<name>A0A4R5L593_9BURK</name>
<feature type="signal peptide" evidence="2">
    <location>
        <begin position="1"/>
        <end position="25"/>
    </location>
</feature>
<feature type="region of interest" description="Disordered" evidence="1">
    <location>
        <begin position="28"/>
        <end position="85"/>
    </location>
</feature>
<accession>A0A4R5L593</accession>
<keyword evidence="2" id="KW-0732">Signal</keyword>
<evidence type="ECO:0000313" key="4">
    <source>
        <dbReference type="Proteomes" id="UP000295606"/>
    </source>
</evidence>
<dbReference type="AlphaFoldDB" id="A0A4R5L593"/>
<proteinExistence type="predicted"/>